<dbReference type="EMBL" id="CP045529">
    <property type="protein sequence ID" value="QFU98096.1"/>
    <property type="molecule type" value="Genomic_DNA"/>
</dbReference>
<accession>A0A5P9QA19</accession>
<dbReference type="OrthoDB" id="9807214at2"/>
<evidence type="ECO:0000256" key="2">
    <source>
        <dbReference type="ARBA" id="ARBA00007165"/>
    </source>
</evidence>
<dbReference type="AlphaFoldDB" id="A0A5P9QA19"/>
<evidence type="ECO:0000256" key="6">
    <source>
        <dbReference type="RuleBase" id="RU363076"/>
    </source>
</evidence>
<sequence length="338" mass="35394">MSEVRGARTRRQWVVLAIGAVLLAAVCLLAAKWQWSRYDLHKSQADQITSAYGADPVPVADLLPAPGEPLPADDVWRSVTVHGRYESDRTVLLRNRPVDGAAVFHVLVPFVVDAPGTPVDGVVLVVNRGTVPLSSTSAERPEDLPAPPSGEVTIVARLRADEPAPTKSAPSGQVQSINTQAVLAAAPGGGSWADGRTTSAYGVMSSETPAATDPITALPAPDPPDPDTNLSYTVQWVIFAVGMFAAYAVLWRRERGPRLTAGDLLAGYDDVDAARSAREAARRSARPRKVSLEDEEDAIVDAQLAADGWTSGEADGDGAPPAEAAPGAAAQARETSSA</sequence>
<comment type="caution">
    <text evidence="6">Lacks conserved residue(s) required for the propagation of feature annotation.</text>
</comment>
<dbReference type="KEGG" id="lxl:KDY119_01605"/>
<comment type="similarity">
    <text evidence="2 6">Belongs to the SURF1 family.</text>
</comment>
<keyword evidence="3 6" id="KW-0812">Transmembrane</keyword>
<evidence type="ECO:0000313" key="9">
    <source>
        <dbReference type="Proteomes" id="UP000326702"/>
    </source>
</evidence>
<keyword evidence="6" id="KW-1003">Cell membrane</keyword>
<evidence type="ECO:0000256" key="5">
    <source>
        <dbReference type="ARBA" id="ARBA00023136"/>
    </source>
</evidence>
<organism evidence="8 9">
    <name type="scientific">Luteimicrobium xylanilyticum</name>
    <dbReference type="NCBI Taxonomy" id="1133546"/>
    <lineage>
        <taxon>Bacteria</taxon>
        <taxon>Bacillati</taxon>
        <taxon>Actinomycetota</taxon>
        <taxon>Actinomycetes</taxon>
        <taxon>Micrococcales</taxon>
        <taxon>Luteimicrobium</taxon>
    </lineage>
</organism>
<evidence type="ECO:0000313" key="8">
    <source>
        <dbReference type="EMBL" id="QFU98096.1"/>
    </source>
</evidence>
<dbReference type="PROSITE" id="PS50895">
    <property type="entry name" value="SURF1"/>
    <property type="match status" value="1"/>
</dbReference>
<dbReference type="PANTHER" id="PTHR23427:SF2">
    <property type="entry name" value="SURFEIT LOCUS PROTEIN 1"/>
    <property type="match status" value="1"/>
</dbReference>
<keyword evidence="9" id="KW-1185">Reference proteome</keyword>
<dbReference type="Proteomes" id="UP000326702">
    <property type="component" value="Chromosome"/>
</dbReference>
<dbReference type="InterPro" id="IPR002994">
    <property type="entry name" value="Surf1/Shy1"/>
</dbReference>
<dbReference type="Pfam" id="PF02104">
    <property type="entry name" value="SURF1"/>
    <property type="match status" value="1"/>
</dbReference>
<evidence type="ECO:0000256" key="1">
    <source>
        <dbReference type="ARBA" id="ARBA00004370"/>
    </source>
</evidence>
<comment type="subcellular location">
    <subcellularLocation>
        <location evidence="6">Cell membrane</location>
        <topology evidence="6">Multi-pass membrane protein</topology>
    </subcellularLocation>
    <subcellularLocation>
        <location evidence="1">Membrane</location>
    </subcellularLocation>
</comment>
<dbReference type="GO" id="GO:0005886">
    <property type="term" value="C:plasma membrane"/>
    <property type="evidence" value="ECO:0007669"/>
    <property type="project" value="UniProtKB-SubCell"/>
</dbReference>
<dbReference type="InterPro" id="IPR045214">
    <property type="entry name" value="Surf1/Surf4"/>
</dbReference>
<keyword evidence="4 6" id="KW-1133">Transmembrane helix</keyword>
<gene>
    <name evidence="8" type="ORF">KDY119_01605</name>
</gene>
<feature type="transmembrane region" description="Helical" evidence="6">
    <location>
        <begin position="230"/>
        <end position="250"/>
    </location>
</feature>
<dbReference type="PANTHER" id="PTHR23427">
    <property type="entry name" value="SURFEIT LOCUS PROTEIN"/>
    <property type="match status" value="1"/>
</dbReference>
<keyword evidence="5 6" id="KW-0472">Membrane</keyword>
<feature type="compositionally biased region" description="Low complexity" evidence="7">
    <location>
        <begin position="317"/>
        <end position="330"/>
    </location>
</feature>
<evidence type="ECO:0000256" key="4">
    <source>
        <dbReference type="ARBA" id="ARBA00022989"/>
    </source>
</evidence>
<reference evidence="8 9" key="1">
    <citation type="submission" date="2019-10" db="EMBL/GenBank/DDBJ databases">
        <title>Genome sequence of Luteimicrobium xylanilyticum HY-24.</title>
        <authorList>
            <person name="Kim D.Y."/>
            <person name="Park H.-Y."/>
        </authorList>
    </citation>
    <scope>NUCLEOTIDE SEQUENCE [LARGE SCALE GENOMIC DNA]</scope>
    <source>
        <strain evidence="8 9">HY-24</strain>
    </source>
</reference>
<name>A0A5P9QA19_9MICO</name>
<protein>
    <recommendedName>
        <fullName evidence="6">SURF1-like protein</fullName>
    </recommendedName>
</protein>
<feature type="region of interest" description="Disordered" evidence="7">
    <location>
        <begin position="305"/>
        <end position="338"/>
    </location>
</feature>
<proteinExistence type="inferred from homology"/>
<dbReference type="CDD" id="cd06662">
    <property type="entry name" value="SURF1"/>
    <property type="match status" value="1"/>
</dbReference>
<evidence type="ECO:0000256" key="3">
    <source>
        <dbReference type="ARBA" id="ARBA00022692"/>
    </source>
</evidence>
<evidence type="ECO:0000256" key="7">
    <source>
        <dbReference type="SAM" id="MobiDB-lite"/>
    </source>
</evidence>
<dbReference type="RefSeq" id="WP_153022167.1">
    <property type="nucleotide sequence ID" value="NZ_BAABIH010000027.1"/>
</dbReference>